<gene>
    <name evidence="3" type="ORF">GII36_04825</name>
</gene>
<dbReference type="EMBL" id="CP045921">
    <property type="protein sequence ID" value="QHN43144.1"/>
    <property type="molecule type" value="Genomic_DNA"/>
</dbReference>
<name>A0A857MKM1_9BACT</name>
<evidence type="ECO:0000259" key="2">
    <source>
        <dbReference type="Pfam" id="PF14342"/>
    </source>
</evidence>
<evidence type="ECO:0000313" key="4">
    <source>
        <dbReference type="Proteomes" id="UP001059824"/>
    </source>
</evidence>
<feature type="transmembrane region" description="Helical" evidence="1">
    <location>
        <begin position="184"/>
        <end position="205"/>
    </location>
</feature>
<keyword evidence="1" id="KW-0812">Transmembrane</keyword>
<feature type="transmembrane region" description="Helical" evidence="1">
    <location>
        <begin position="75"/>
        <end position="98"/>
    </location>
</feature>
<dbReference type="KEGG" id="mama:GII36_04825"/>
<protein>
    <submittedName>
        <fullName evidence="3">DUF4396 domain-containing protein</fullName>
    </submittedName>
</protein>
<feature type="transmembrane region" description="Helical" evidence="1">
    <location>
        <begin position="43"/>
        <end position="63"/>
    </location>
</feature>
<sequence>MHKNSPHAVAVAATLHCLTGCAIGEITGMVIGEIFGLTNELTILLSFTLAFVFGYTLSALPLVRGGLSFGAALRLVLAADTVSILTMELVDNAVMYAIPGAMGAGLVNPLFWVSMAVALFVAFWAAYPVNRYLIARGKGHALVHAQHDHGAHSEHHHEHAGHKEHHHMARLEQTPTHSMDNRPLLYAIIAFLLGGLVVSLAATTFDRAEYEHLQHAATTSTQR</sequence>
<keyword evidence="1" id="KW-1133">Transmembrane helix</keyword>
<proteinExistence type="predicted"/>
<dbReference type="AlphaFoldDB" id="A0A857MKM1"/>
<feature type="transmembrane region" description="Helical" evidence="1">
    <location>
        <begin position="110"/>
        <end position="129"/>
    </location>
</feature>
<feature type="domain" description="DUF4396" evidence="2">
    <location>
        <begin position="10"/>
        <end position="139"/>
    </location>
</feature>
<keyword evidence="4" id="KW-1185">Reference proteome</keyword>
<keyword evidence="1" id="KW-0472">Membrane</keyword>
<accession>A0A857MKM1</accession>
<dbReference type="InterPro" id="IPR025509">
    <property type="entry name" value="DUF4396"/>
</dbReference>
<reference evidence="3" key="1">
    <citation type="journal article" date="2021" name="Nat. Microbiol.">
        <title>Cocultivation of an ultrasmall environmental parasitic bacterium with lytic ability against bacteria associated with wastewater foams.</title>
        <authorList>
            <person name="Batinovic S."/>
            <person name="Rose J.J.A."/>
            <person name="Ratcliffe J."/>
            <person name="Seviour R.J."/>
            <person name="Petrovski S."/>
        </authorList>
    </citation>
    <scope>NUCLEOTIDE SEQUENCE</scope>
    <source>
        <strain evidence="3">JR1</strain>
    </source>
</reference>
<dbReference type="Proteomes" id="UP001059824">
    <property type="component" value="Chromosome"/>
</dbReference>
<evidence type="ECO:0000256" key="1">
    <source>
        <dbReference type="SAM" id="Phobius"/>
    </source>
</evidence>
<dbReference type="RefSeq" id="WP_260763034.1">
    <property type="nucleotide sequence ID" value="NZ_CP045921.1"/>
</dbReference>
<dbReference type="Pfam" id="PF14342">
    <property type="entry name" value="DUF4396"/>
    <property type="match status" value="1"/>
</dbReference>
<evidence type="ECO:0000313" key="3">
    <source>
        <dbReference type="EMBL" id="QHN43144.1"/>
    </source>
</evidence>
<organism evidence="3 4">
    <name type="scientific">Candidatus Mycosynbacter amalyticus</name>
    <dbReference type="NCBI Taxonomy" id="2665156"/>
    <lineage>
        <taxon>Bacteria</taxon>
        <taxon>Candidatus Saccharimonadota</taxon>
        <taxon>Candidatus Saccharimonadota incertae sedis</taxon>
        <taxon>Candidatus Mycosynbacter</taxon>
    </lineage>
</organism>